<reference evidence="1" key="1">
    <citation type="journal article" date="2023" name="Mol. Phylogenet. Evol.">
        <title>Genome-scale phylogeny and comparative genomics of the fungal order Sordariales.</title>
        <authorList>
            <person name="Hensen N."/>
            <person name="Bonometti L."/>
            <person name="Westerberg I."/>
            <person name="Brannstrom I.O."/>
            <person name="Guillou S."/>
            <person name="Cros-Aarteil S."/>
            <person name="Calhoun S."/>
            <person name="Haridas S."/>
            <person name="Kuo A."/>
            <person name="Mondo S."/>
            <person name="Pangilinan J."/>
            <person name="Riley R."/>
            <person name="LaButti K."/>
            <person name="Andreopoulos B."/>
            <person name="Lipzen A."/>
            <person name="Chen C."/>
            <person name="Yan M."/>
            <person name="Daum C."/>
            <person name="Ng V."/>
            <person name="Clum A."/>
            <person name="Steindorff A."/>
            <person name="Ohm R.A."/>
            <person name="Martin F."/>
            <person name="Silar P."/>
            <person name="Natvig D.O."/>
            <person name="Lalanne C."/>
            <person name="Gautier V."/>
            <person name="Ament-Velasquez S.L."/>
            <person name="Kruys A."/>
            <person name="Hutchinson M.I."/>
            <person name="Powell A.J."/>
            <person name="Barry K."/>
            <person name="Miller A.N."/>
            <person name="Grigoriev I.V."/>
            <person name="Debuchy R."/>
            <person name="Gladieux P."/>
            <person name="Hiltunen Thoren M."/>
            <person name="Johannesson H."/>
        </authorList>
    </citation>
    <scope>NUCLEOTIDE SEQUENCE</scope>
    <source>
        <strain evidence="1">CBS 118394</strain>
    </source>
</reference>
<accession>A0AAE0I460</accession>
<comment type="caution">
    <text evidence="1">The sequence shown here is derived from an EMBL/GenBank/DDBJ whole genome shotgun (WGS) entry which is preliminary data.</text>
</comment>
<proteinExistence type="predicted"/>
<dbReference type="Proteomes" id="UP001283341">
    <property type="component" value="Unassembled WGS sequence"/>
</dbReference>
<evidence type="ECO:0000313" key="2">
    <source>
        <dbReference type="Proteomes" id="UP001283341"/>
    </source>
</evidence>
<dbReference type="AlphaFoldDB" id="A0AAE0I460"/>
<evidence type="ECO:0000313" key="1">
    <source>
        <dbReference type="EMBL" id="KAK3318232.1"/>
    </source>
</evidence>
<dbReference type="EMBL" id="JAUEDM010000004">
    <property type="protein sequence ID" value="KAK3318232.1"/>
    <property type="molecule type" value="Genomic_DNA"/>
</dbReference>
<name>A0AAE0I460_9PEZI</name>
<protein>
    <submittedName>
        <fullName evidence="1">Uncharacterized protein</fullName>
    </submittedName>
</protein>
<reference evidence="1" key="2">
    <citation type="submission" date="2023-06" db="EMBL/GenBank/DDBJ databases">
        <authorList>
            <consortium name="Lawrence Berkeley National Laboratory"/>
            <person name="Haridas S."/>
            <person name="Hensen N."/>
            <person name="Bonometti L."/>
            <person name="Westerberg I."/>
            <person name="Brannstrom I.O."/>
            <person name="Guillou S."/>
            <person name="Cros-Aarteil S."/>
            <person name="Calhoun S."/>
            <person name="Kuo A."/>
            <person name="Mondo S."/>
            <person name="Pangilinan J."/>
            <person name="Riley R."/>
            <person name="Labutti K."/>
            <person name="Andreopoulos B."/>
            <person name="Lipzen A."/>
            <person name="Chen C."/>
            <person name="Yanf M."/>
            <person name="Daum C."/>
            <person name="Ng V."/>
            <person name="Clum A."/>
            <person name="Steindorff A."/>
            <person name="Ohm R."/>
            <person name="Martin F."/>
            <person name="Silar P."/>
            <person name="Natvig D."/>
            <person name="Lalanne C."/>
            <person name="Gautier V."/>
            <person name="Ament-Velasquez S.L."/>
            <person name="Kruys A."/>
            <person name="Hutchinson M.I."/>
            <person name="Powell A.J."/>
            <person name="Barry K."/>
            <person name="Miller A.N."/>
            <person name="Grigoriev I.V."/>
            <person name="Debuchy R."/>
            <person name="Gladieux P."/>
            <person name="Thoren M.H."/>
            <person name="Johannesson H."/>
        </authorList>
    </citation>
    <scope>NUCLEOTIDE SEQUENCE</scope>
    <source>
        <strain evidence="1">CBS 118394</strain>
    </source>
</reference>
<sequence>MAMEKNAVSTIAGPIRQLFLDHGVHERFGIALLHKHMDIAPTERLVKYRHTSVPWKVGNTNVSIVDKYEGKVLPRSFRFMDGNLVRYEFKYSREHTEHPSLQGRDVDEKFLKELRDMLADRGFDQLLGLRDLDQRDPEMGVEVTEGKANIMMPRCIIPESELVPALWVFGGRRGRQV</sequence>
<keyword evidence="2" id="KW-1185">Reference proteome</keyword>
<gene>
    <name evidence="1" type="ORF">B0H66DRAFT_532742</name>
</gene>
<organism evidence="1 2">
    <name type="scientific">Apodospora peruviana</name>
    <dbReference type="NCBI Taxonomy" id="516989"/>
    <lineage>
        <taxon>Eukaryota</taxon>
        <taxon>Fungi</taxon>
        <taxon>Dikarya</taxon>
        <taxon>Ascomycota</taxon>
        <taxon>Pezizomycotina</taxon>
        <taxon>Sordariomycetes</taxon>
        <taxon>Sordariomycetidae</taxon>
        <taxon>Sordariales</taxon>
        <taxon>Lasiosphaeriaceae</taxon>
        <taxon>Apodospora</taxon>
    </lineage>
</organism>